<dbReference type="GO" id="GO:0008033">
    <property type="term" value="P:tRNA processing"/>
    <property type="evidence" value="ECO:0007669"/>
    <property type="project" value="UniProtKB-KW"/>
</dbReference>
<dbReference type="PROSITE" id="PS51747">
    <property type="entry name" value="CYT_DCMP_DEAMINASES_2"/>
    <property type="match status" value="1"/>
</dbReference>
<dbReference type="SUPFAM" id="SSF53927">
    <property type="entry name" value="Cytidine deaminase-like"/>
    <property type="match status" value="1"/>
</dbReference>
<reference evidence="5" key="1">
    <citation type="submission" date="2022-07" db="EMBL/GenBank/DDBJ databases">
        <title>Phylogenomic reconstructions and comparative analyses of Kickxellomycotina fungi.</title>
        <authorList>
            <person name="Reynolds N.K."/>
            <person name="Stajich J.E."/>
            <person name="Barry K."/>
            <person name="Grigoriev I.V."/>
            <person name="Crous P."/>
            <person name="Smith M.E."/>
        </authorList>
    </citation>
    <scope>NUCLEOTIDE SEQUENCE</scope>
    <source>
        <strain evidence="5">NBRC 32514</strain>
    </source>
</reference>
<evidence type="ECO:0000313" key="6">
    <source>
        <dbReference type="Proteomes" id="UP001149813"/>
    </source>
</evidence>
<dbReference type="GO" id="GO:0005634">
    <property type="term" value="C:nucleus"/>
    <property type="evidence" value="ECO:0007669"/>
    <property type="project" value="TreeGrafter"/>
</dbReference>
<dbReference type="InterPro" id="IPR016193">
    <property type="entry name" value="Cytidine_deaminase-like"/>
</dbReference>
<comment type="caution">
    <text evidence="5">The sequence shown here is derived from an EMBL/GenBank/DDBJ whole genome shotgun (WGS) entry which is preliminary data.</text>
</comment>
<sequence length="324" mass="35948">MTLPAYSIDRVPIEEEQQKLTTTSVYTVRVPVQQTSSMLKLSQRLPPLTNLAHIKRVRPTATPLSLEEQPTAAQLVDVVLCQCAKITLKELQEKLPAGLLPVQTHEVPAAMPYTRAQFDEWKRLWPVTFRPPLQLRELQNLDPKEQAYVERMMRLAQEQRELCVGASRVGVVVADPRQSHEAEAAAVVARAHDTRERGNPLRHAVMHCIGLVADAEVHRRKRSLPDKEEEEGGERGEGYLCAGLDVFSTKEPCVMCCMALVHSRVGRLFFVDRDAAAGGISRYAMHARKALNHHFTTYHCRPAGGSGSGSESEPEPAADAAPEA</sequence>
<feature type="domain" description="CMP/dCMP-type deaminase" evidence="4">
    <location>
        <begin position="147"/>
        <end position="298"/>
    </location>
</feature>
<dbReference type="GO" id="GO:0005737">
    <property type="term" value="C:cytoplasm"/>
    <property type="evidence" value="ECO:0007669"/>
    <property type="project" value="TreeGrafter"/>
</dbReference>
<evidence type="ECO:0000256" key="1">
    <source>
        <dbReference type="ARBA" id="ARBA00022694"/>
    </source>
</evidence>
<evidence type="ECO:0000256" key="3">
    <source>
        <dbReference type="SAM" id="MobiDB-lite"/>
    </source>
</evidence>
<dbReference type="OrthoDB" id="3180714at2759"/>
<dbReference type="AlphaFoldDB" id="A0A9W7XY70"/>
<proteinExistence type="inferred from homology"/>
<accession>A0A9W7XY70</accession>
<dbReference type="GO" id="GO:0052717">
    <property type="term" value="F:tRNA-specific adenosine-34 deaminase activity"/>
    <property type="evidence" value="ECO:0007669"/>
    <property type="project" value="TreeGrafter"/>
</dbReference>
<feature type="compositionally biased region" description="Low complexity" evidence="3">
    <location>
        <begin position="309"/>
        <end position="324"/>
    </location>
</feature>
<keyword evidence="6" id="KW-1185">Reference proteome</keyword>
<gene>
    <name evidence="5" type="primary">TAD3</name>
    <name evidence="5" type="ORF">LPJ53_002423</name>
</gene>
<comment type="similarity">
    <text evidence="2">Belongs to the cytidine and deoxycytidylate deaminase family. ADAT3 subfamily.</text>
</comment>
<organism evidence="5 6">
    <name type="scientific">Coemansia erecta</name>
    <dbReference type="NCBI Taxonomy" id="147472"/>
    <lineage>
        <taxon>Eukaryota</taxon>
        <taxon>Fungi</taxon>
        <taxon>Fungi incertae sedis</taxon>
        <taxon>Zoopagomycota</taxon>
        <taxon>Kickxellomycotina</taxon>
        <taxon>Kickxellomycetes</taxon>
        <taxon>Kickxellales</taxon>
        <taxon>Kickxellaceae</taxon>
        <taxon>Coemansia</taxon>
    </lineage>
</organism>
<evidence type="ECO:0000256" key="2">
    <source>
        <dbReference type="ARBA" id="ARBA00038160"/>
    </source>
</evidence>
<dbReference type="PANTHER" id="PTHR11079">
    <property type="entry name" value="CYTOSINE DEAMINASE FAMILY MEMBER"/>
    <property type="match status" value="1"/>
</dbReference>
<name>A0A9W7XY70_9FUNG</name>
<feature type="region of interest" description="Disordered" evidence="3">
    <location>
        <begin position="302"/>
        <end position="324"/>
    </location>
</feature>
<dbReference type="PANTHER" id="PTHR11079:SF156">
    <property type="entry name" value="INACTIVE TRNA-SPECIFIC ADENOSINE DEAMINASE-LIKE PROTEIN 3-RELATED"/>
    <property type="match status" value="1"/>
</dbReference>
<dbReference type="InterPro" id="IPR002125">
    <property type="entry name" value="CMP_dCMP_dom"/>
</dbReference>
<evidence type="ECO:0000313" key="5">
    <source>
        <dbReference type="EMBL" id="KAJ1723211.1"/>
    </source>
</evidence>
<keyword evidence="1" id="KW-0819">tRNA processing</keyword>
<evidence type="ECO:0000259" key="4">
    <source>
        <dbReference type="PROSITE" id="PS51747"/>
    </source>
</evidence>
<dbReference type="Pfam" id="PF00383">
    <property type="entry name" value="dCMP_cyt_deam_1"/>
    <property type="match status" value="1"/>
</dbReference>
<dbReference type="Proteomes" id="UP001149813">
    <property type="component" value="Unassembled WGS sequence"/>
</dbReference>
<dbReference type="EMBL" id="JANBOJ010000076">
    <property type="protein sequence ID" value="KAJ1723211.1"/>
    <property type="molecule type" value="Genomic_DNA"/>
</dbReference>
<protein>
    <submittedName>
        <fullName evidence="5">tRNA-specific adenosine deaminase subunit tad3</fullName>
    </submittedName>
</protein>
<dbReference type="Gene3D" id="3.40.140.10">
    <property type="entry name" value="Cytidine Deaminase, domain 2"/>
    <property type="match status" value="1"/>
</dbReference>